<dbReference type="AlphaFoldDB" id="A0A6T7SLK0"/>
<name>A0A6T7SLK0_9EUKA</name>
<sequence length="104" mass="11043">MPGRPPRKPVGKVAASTPGSVDRSSMKAMPIKKKLARLAVQQAGQNKVSKGMHLLSADTAYKRLGNGKLGGMSKKKQRQYATRAKNIATAHAASAAVDEDRMAD</sequence>
<proteinExistence type="predicted"/>
<protein>
    <submittedName>
        <fullName evidence="3">Uncharacterized protein</fullName>
    </submittedName>
</protein>
<evidence type="ECO:0000313" key="2">
    <source>
        <dbReference type="EMBL" id="CAD8495299.1"/>
    </source>
</evidence>
<accession>A0A6T7SLK0</accession>
<feature type="compositionally biased region" description="Basic residues" evidence="1">
    <location>
        <begin position="1"/>
        <end position="10"/>
    </location>
</feature>
<gene>
    <name evidence="2" type="ORF">PANT1444_LOCUS13397</name>
    <name evidence="3" type="ORF">PANT1444_LOCUS13398</name>
</gene>
<reference evidence="3" key="1">
    <citation type="submission" date="2021-01" db="EMBL/GenBank/DDBJ databases">
        <authorList>
            <person name="Corre E."/>
            <person name="Pelletier E."/>
            <person name="Niang G."/>
            <person name="Scheremetjew M."/>
            <person name="Finn R."/>
            <person name="Kale V."/>
            <person name="Holt S."/>
            <person name="Cochrane G."/>
            <person name="Meng A."/>
            <person name="Brown T."/>
            <person name="Cohen L."/>
        </authorList>
    </citation>
    <scope>NUCLEOTIDE SEQUENCE</scope>
    <source>
        <strain evidence="3">CCMP1374</strain>
    </source>
</reference>
<organism evidence="3">
    <name type="scientific">Phaeocystis antarctica</name>
    <dbReference type="NCBI Taxonomy" id="33657"/>
    <lineage>
        <taxon>Eukaryota</taxon>
        <taxon>Haptista</taxon>
        <taxon>Haptophyta</taxon>
        <taxon>Prymnesiophyceae</taxon>
        <taxon>Phaeocystales</taxon>
        <taxon>Phaeocystaceae</taxon>
        <taxon>Phaeocystis</taxon>
    </lineage>
</organism>
<dbReference type="EMBL" id="HBEP01023666">
    <property type="protein sequence ID" value="CAD8495299.1"/>
    <property type="molecule type" value="Transcribed_RNA"/>
</dbReference>
<evidence type="ECO:0000256" key="1">
    <source>
        <dbReference type="SAM" id="MobiDB-lite"/>
    </source>
</evidence>
<evidence type="ECO:0000313" key="3">
    <source>
        <dbReference type="EMBL" id="CAD8495300.1"/>
    </source>
</evidence>
<dbReference type="EMBL" id="HBEP01023667">
    <property type="protein sequence ID" value="CAD8495300.1"/>
    <property type="molecule type" value="Transcribed_RNA"/>
</dbReference>
<feature type="region of interest" description="Disordered" evidence="1">
    <location>
        <begin position="1"/>
        <end position="26"/>
    </location>
</feature>